<feature type="region of interest" description="Disordered" evidence="1">
    <location>
        <begin position="170"/>
        <end position="194"/>
    </location>
</feature>
<gene>
    <name evidence="2" type="ORF">ACFPEN_34380</name>
</gene>
<name>A0ABV9BWB1_9ACTN</name>
<proteinExistence type="predicted"/>
<dbReference type="Pfam" id="PF16259">
    <property type="entry name" value="DUF4913"/>
    <property type="match status" value="1"/>
</dbReference>
<evidence type="ECO:0000256" key="1">
    <source>
        <dbReference type="SAM" id="MobiDB-lite"/>
    </source>
</evidence>
<protein>
    <submittedName>
        <fullName evidence="2">DUF4913 domain-containing protein</fullName>
    </submittedName>
</protein>
<evidence type="ECO:0000313" key="3">
    <source>
        <dbReference type="Proteomes" id="UP001595990"/>
    </source>
</evidence>
<sequence length="194" mass="21356">MTADDTVNVPALAEDVEDLRATVHALAAQLEDTHRLAENLRDAAPTADAEDTAAENGGGQREKPPIPPLILRLDETTYDAELAALGVWVRYVLAECYLTEVSSSAPWCQQWYEHPQAVARLHALWLAWQELTTPETGGYTGPSIWHRDHLDPCITHLRDPSGPFAACMTNPDRPQHTVLQQPSTALPPDPTPEL</sequence>
<feature type="region of interest" description="Disordered" evidence="1">
    <location>
        <begin position="43"/>
        <end position="67"/>
    </location>
</feature>
<feature type="compositionally biased region" description="Pro residues" evidence="1">
    <location>
        <begin position="185"/>
        <end position="194"/>
    </location>
</feature>
<comment type="caution">
    <text evidence="2">The sequence shown here is derived from an EMBL/GenBank/DDBJ whole genome shotgun (WGS) entry which is preliminary data.</text>
</comment>
<reference evidence="3" key="1">
    <citation type="journal article" date="2019" name="Int. J. Syst. Evol. Microbiol.">
        <title>The Global Catalogue of Microorganisms (GCM) 10K type strain sequencing project: providing services to taxonomists for standard genome sequencing and annotation.</title>
        <authorList>
            <consortium name="The Broad Institute Genomics Platform"/>
            <consortium name="The Broad Institute Genome Sequencing Center for Infectious Disease"/>
            <person name="Wu L."/>
            <person name="Ma J."/>
        </authorList>
    </citation>
    <scope>NUCLEOTIDE SEQUENCE [LARGE SCALE GENOMIC DNA]</scope>
    <source>
        <strain evidence="3">CECT 8064</strain>
    </source>
</reference>
<evidence type="ECO:0000313" key="2">
    <source>
        <dbReference type="EMBL" id="MFC4517955.1"/>
    </source>
</evidence>
<keyword evidence="3" id="KW-1185">Reference proteome</keyword>
<organism evidence="2 3">
    <name type="scientific">Streptomyces ehimensis</name>
    <dbReference type="NCBI Taxonomy" id="68195"/>
    <lineage>
        <taxon>Bacteria</taxon>
        <taxon>Bacillati</taxon>
        <taxon>Actinomycetota</taxon>
        <taxon>Actinomycetes</taxon>
        <taxon>Kitasatosporales</taxon>
        <taxon>Streptomycetaceae</taxon>
        <taxon>Streptomyces</taxon>
    </lineage>
</organism>
<dbReference type="EMBL" id="JBHSFS010000029">
    <property type="protein sequence ID" value="MFC4517955.1"/>
    <property type="molecule type" value="Genomic_DNA"/>
</dbReference>
<dbReference type="RefSeq" id="WP_417924357.1">
    <property type="nucleotide sequence ID" value="NZ_JBHSFS010000029.1"/>
</dbReference>
<accession>A0ABV9BWB1</accession>
<dbReference type="Proteomes" id="UP001595990">
    <property type="component" value="Unassembled WGS sequence"/>
</dbReference>
<dbReference type="InterPro" id="IPR032584">
    <property type="entry name" value="DUF4913"/>
</dbReference>